<proteinExistence type="predicted"/>
<sequence length="542" mass="59051">MQYVITLLVAFTHLISSCPAVCLESRSVQVPESDSFLRRALLSIAVLNDYVYVEGGEVSSENDFGSTPVGVTLSISLKESWTNDTVTLDEIDKGSSPYLKQPALWVDNSSSTIFSWGGQGSYDNVSVARDHHLWAFRADDSGKGTWSIQDPRNSEAFRSSYRTVRGASTTCNGVGYYLGGYAERNSDRRITEGSRVFDGLLTYNMTTQQWSNESTEALGYATWSGSATCLPSIGPAGLILFLGGSKGGVSARSNESDPVSFTNVTIYDPNANNWYWQSTTGGPPESRVDFCSVGVPGKNGTFEIFIYGGWNAWNTNTKSYGDVWVLTLPAFRWFKADHGGPARAMHGCALVGNCQMISIGGNDNREKGGWRDKDPWQQGIGILDLPSMTWSERYDANGAEYDSPRDLRVWYSNGAQVQWDNDEVKKLFAQTAPPGEENSSSKPSKSSAKPIGAIVGGVVGGVVLLIAIMVIVIFKRRSRKGSTEKSSGNTSEGWNKAELPGDSQGAVLRHELDSDRQHLELPVAGLEVPPTKKPGQRYELEG</sequence>
<keyword evidence="2" id="KW-0408">Iron</keyword>
<dbReference type="Gene3D" id="2.120.10.80">
    <property type="entry name" value="Kelch-type beta propeller"/>
    <property type="match status" value="2"/>
</dbReference>
<dbReference type="Proteomes" id="UP000567885">
    <property type="component" value="Unassembled WGS sequence"/>
</dbReference>
<dbReference type="OrthoDB" id="540004at2759"/>
<evidence type="ECO:0000256" key="5">
    <source>
        <dbReference type="SAM" id="SignalP"/>
    </source>
</evidence>
<feature type="compositionally biased region" description="Basic and acidic residues" evidence="3">
    <location>
        <begin position="508"/>
        <end position="519"/>
    </location>
</feature>
<feature type="region of interest" description="Disordered" evidence="3">
    <location>
        <begin position="481"/>
        <end position="542"/>
    </location>
</feature>
<dbReference type="GO" id="GO:0019760">
    <property type="term" value="P:glucosinolate metabolic process"/>
    <property type="evidence" value="ECO:0007669"/>
    <property type="project" value="UniProtKB-ARBA"/>
</dbReference>
<keyword evidence="4" id="KW-1133">Transmembrane helix</keyword>
<keyword evidence="7" id="KW-1185">Reference proteome</keyword>
<evidence type="ECO:0000256" key="3">
    <source>
        <dbReference type="SAM" id="MobiDB-lite"/>
    </source>
</evidence>
<keyword evidence="4" id="KW-0472">Membrane</keyword>
<feature type="compositionally biased region" description="Polar residues" evidence="3">
    <location>
        <begin position="484"/>
        <end position="493"/>
    </location>
</feature>
<gene>
    <name evidence="6" type="ORF">FHETE_898</name>
</gene>
<keyword evidence="1" id="KW-0677">Repeat</keyword>
<evidence type="ECO:0000313" key="6">
    <source>
        <dbReference type="EMBL" id="KAF5679157.1"/>
    </source>
</evidence>
<dbReference type="EMBL" id="JAAGWQ010000013">
    <property type="protein sequence ID" value="KAF5679157.1"/>
    <property type="molecule type" value="Genomic_DNA"/>
</dbReference>
<feature type="signal peptide" evidence="5">
    <location>
        <begin position="1"/>
        <end position="17"/>
    </location>
</feature>
<evidence type="ECO:0000313" key="7">
    <source>
        <dbReference type="Proteomes" id="UP000567885"/>
    </source>
</evidence>
<protein>
    <submittedName>
        <fullName evidence="6">Kelch repeat</fullName>
    </submittedName>
</protein>
<name>A0A8H5WXD6_FUSHE</name>
<keyword evidence="5" id="KW-0732">Signal</keyword>
<evidence type="ECO:0000256" key="1">
    <source>
        <dbReference type="ARBA" id="ARBA00022737"/>
    </source>
</evidence>
<evidence type="ECO:0000256" key="2">
    <source>
        <dbReference type="ARBA" id="ARBA00023004"/>
    </source>
</evidence>
<accession>A0A8H5WXD6</accession>
<reference evidence="6 7" key="1">
    <citation type="submission" date="2020-05" db="EMBL/GenBank/DDBJ databases">
        <title>Identification and distribution of gene clusters putatively required for synthesis of sphingolipid metabolism inhibitors in phylogenetically diverse species of the filamentous fungus Fusarium.</title>
        <authorList>
            <person name="Kim H.-S."/>
            <person name="Busman M."/>
            <person name="Brown D.W."/>
            <person name="Divon H."/>
            <person name="Uhlig S."/>
            <person name="Proctor R.H."/>
        </authorList>
    </citation>
    <scope>NUCLEOTIDE SEQUENCE [LARGE SCALE GENOMIC DNA]</scope>
    <source>
        <strain evidence="6 7">NRRL 20693</strain>
    </source>
</reference>
<dbReference type="PANTHER" id="PTHR47435:SF4">
    <property type="entry name" value="KELCH REPEAT PROTEIN (AFU_ORTHOLOGUE AFUA_5G12780)"/>
    <property type="match status" value="1"/>
</dbReference>
<dbReference type="SUPFAM" id="SSF117281">
    <property type="entry name" value="Kelch motif"/>
    <property type="match status" value="1"/>
</dbReference>
<feature type="transmembrane region" description="Helical" evidence="4">
    <location>
        <begin position="451"/>
        <end position="474"/>
    </location>
</feature>
<feature type="chain" id="PRO_5034286591" evidence="5">
    <location>
        <begin position="18"/>
        <end position="542"/>
    </location>
</feature>
<organism evidence="6 7">
    <name type="scientific">Fusarium heterosporum</name>
    <dbReference type="NCBI Taxonomy" id="42747"/>
    <lineage>
        <taxon>Eukaryota</taxon>
        <taxon>Fungi</taxon>
        <taxon>Dikarya</taxon>
        <taxon>Ascomycota</taxon>
        <taxon>Pezizomycotina</taxon>
        <taxon>Sordariomycetes</taxon>
        <taxon>Hypocreomycetidae</taxon>
        <taxon>Hypocreales</taxon>
        <taxon>Nectriaceae</taxon>
        <taxon>Fusarium</taxon>
        <taxon>Fusarium heterosporum species complex</taxon>
    </lineage>
</organism>
<comment type="caution">
    <text evidence="6">The sequence shown here is derived from an EMBL/GenBank/DDBJ whole genome shotgun (WGS) entry which is preliminary data.</text>
</comment>
<keyword evidence="4" id="KW-0812">Transmembrane</keyword>
<evidence type="ECO:0000256" key="4">
    <source>
        <dbReference type="SAM" id="Phobius"/>
    </source>
</evidence>
<dbReference type="PANTHER" id="PTHR47435">
    <property type="entry name" value="KELCH REPEAT PROTEIN (AFU_ORTHOLOGUE AFUA_5G12780)"/>
    <property type="match status" value="1"/>
</dbReference>
<dbReference type="AlphaFoldDB" id="A0A8H5WXD6"/>
<dbReference type="InterPro" id="IPR015915">
    <property type="entry name" value="Kelch-typ_b-propeller"/>
</dbReference>